<sequence>MKLSKWIGTTIVGMSLLSTQGFAQNTITVKPTIQRYLGENTSKLDRDKYMQAHIWIGEKEDKEFEAFKSTYNINPAYKGSRRFWNPLATVKQGKKPKVKNKYKGVRDVTPFSVSTGRATNFFYDRSVDYSEADVAAYSKEMAAYIAERYQKDWPEMPAIYEPFNEPFVHAKDLYPGKGNKAKSNKAIIKISEALRDIGQAVHAIPELENMKVAGYASAWPAFEVNNFEIWDTRYRTFIDIAGKDMDMLSVHLYDGKGLNNAGGRRSGSNAEAILDMIEVYSYISLGEVKPIAITEYGRLVDDQPGWTPKNGKSNYHPIENSQAVRSQMHLAMGFMERGDNLVCAIPFSTGKQPSTKKYAKAGLWTVDKDGKAELTSRKYFFEVLKDVKGNRVHIGSDNVDIQTQAFVDGKQLYVILNNLNEETQTLNLAVEELKGLKKVETKRIKTYVNKLPQLVKDSSKEAPSTIDIEYGETIILTYNFSKNLPTKKKEYSTKYYASEYLKPIKANEANTFDFQNVTADAKGSAVLRLGVGRAHGKSLQPVVTVNGNKVTLPEDVIRGYNQHNRKEFFGLLEIPVPAEYLKSGDNKVSITFPDSNGKISSAILKVIGYSKKSS</sequence>
<dbReference type="RefSeq" id="WP_169654512.1">
    <property type="nucleotide sequence ID" value="NZ_JABANE010000004.1"/>
</dbReference>
<dbReference type="InterPro" id="IPR040527">
    <property type="entry name" value="Beta-sand_Porphyrn"/>
</dbReference>
<dbReference type="AlphaFoldDB" id="A0A7X9RT32"/>
<dbReference type="Pfam" id="PF18206">
    <property type="entry name" value="Porphyrn_cat_1"/>
    <property type="match status" value="1"/>
</dbReference>
<evidence type="ECO:0000313" key="5">
    <source>
        <dbReference type="Proteomes" id="UP000576082"/>
    </source>
</evidence>
<dbReference type="CDD" id="cd21510">
    <property type="entry name" value="agarase_cat"/>
    <property type="match status" value="1"/>
</dbReference>
<dbReference type="Proteomes" id="UP000576082">
    <property type="component" value="Unassembled WGS sequence"/>
</dbReference>
<keyword evidence="5" id="KW-1185">Reference proteome</keyword>
<dbReference type="Gene3D" id="2.60.120.1200">
    <property type="match status" value="1"/>
</dbReference>
<organism evidence="4 5">
    <name type="scientific">Flammeovirga aprica JL-4</name>
    <dbReference type="NCBI Taxonomy" id="694437"/>
    <lineage>
        <taxon>Bacteria</taxon>
        <taxon>Pseudomonadati</taxon>
        <taxon>Bacteroidota</taxon>
        <taxon>Cytophagia</taxon>
        <taxon>Cytophagales</taxon>
        <taxon>Flammeovirgaceae</taxon>
        <taxon>Flammeovirga</taxon>
    </lineage>
</organism>
<evidence type="ECO:0000259" key="3">
    <source>
        <dbReference type="Pfam" id="PF18206"/>
    </source>
</evidence>
<dbReference type="Gene3D" id="3.20.20.80">
    <property type="entry name" value="Glycosidases"/>
    <property type="match status" value="1"/>
</dbReference>
<dbReference type="EMBL" id="JABANE010000004">
    <property type="protein sequence ID" value="NME66737.1"/>
    <property type="molecule type" value="Genomic_DNA"/>
</dbReference>
<dbReference type="InterPro" id="IPR013780">
    <property type="entry name" value="Glyco_hydro_b"/>
</dbReference>
<accession>A0A7X9RT32</accession>
<evidence type="ECO:0000313" key="4">
    <source>
        <dbReference type="EMBL" id="NME66737.1"/>
    </source>
</evidence>
<evidence type="ECO:0000256" key="1">
    <source>
        <dbReference type="SAM" id="SignalP"/>
    </source>
</evidence>
<dbReference type="Pfam" id="PF18040">
    <property type="entry name" value="BPA_C"/>
    <property type="match status" value="1"/>
</dbReference>
<dbReference type="InterPro" id="IPR017853">
    <property type="entry name" value="GH"/>
</dbReference>
<reference evidence="4 5" key="1">
    <citation type="submission" date="2020-04" db="EMBL/GenBank/DDBJ databases">
        <title>Flammeovirga sp. SR4, a novel species isolated from seawater.</title>
        <authorList>
            <person name="Wang X."/>
        </authorList>
    </citation>
    <scope>NUCLEOTIDE SEQUENCE [LARGE SCALE GENOMIC DNA]</scope>
    <source>
        <strain evidence="4 5">ATCC 23126</strain>
    </source>
</reference>
<name>A0A7X9RT32_9BACT</name>
<dbReference type="SUPFAM" id="SSF51445">
    <property type="entry name" value="(Trans)glycosidases"/>
    <property type="match status" value="1"/>
</dbReference>
<gene>
    <name evidence="4" type="ORF">HHU12_02055</name>
</gene>
<feature type="domain" description="Porphyranase beta-sandwich" evidence="3">
    <location>
        <begin position="400"/>
        <end position="502"/>
    </location>
</feature>
<feature type="chain" id="PRO_5031248586" description="Beta-agarase" evidence="1">
    <location>
        <begin position="24"/>
        <end position="614"/>
    </location>
</feature>
<feature type="signal peptide" evidence="1">
    <location>
        <begin position="1"/>
        <end position="23"/>
    </location>
</feature>
<evidence type="ECO:0008006" key="6">
    <source>
        <dbReference type="Google" id="ProtNLM"/>
    </source>
</evidence>
<protein>
    <recommendedName>
        <fullName evidence="6">Beta-agarase</fullName>
    </recommendedName>
</protein>
<proteinExistence type="predicted"/>
<feature type="domain" description="Beta-porphyranase A C-terminal" evidence="2">
    <location>
        <begin position="511"/>
        <end position="606"/>
    </location>
</feature>
<keyword evidence="1" id="KW-0732">Signal</keyword>
<evidence type="ECO:0000259" key="2">
    <source>
        <dbReference type="Pfam" id="PF18040"/>
    </source>
</evidence>
<dbReference type="Gene3D" id="2.60.40.1180">
    <property type="entry name" value="Golgi alpha-mannosidase II"/>
    <property type="match status" value="1"/>
</dbReference>
<dbReference type="InterPro" id="IPR041224">
    <property type="entry name" value="BPA_C"/>
</dbReference>
<comment type="caution">
    <text evidence="4">The sequence shown here is derived from an EMBL/GenBank/DDBJ whole genome shotgun (WGS) entry which is preliminary data.</text>
</comment>